<evidence type="ECO:0000256" key="3">
    <source>
        <dbReference type="PROSITE-ProRule" id="PRU00339"/>
    </source>
</evidence>
<feature type="region of interest" description="Disordered" evidence="4">
    <location>
        <begin position="1337"/>
        <end position="1431"/>
    </location>
</feature>
<feature type="compositionally biased region" description="Basic residues" evidence="4">
    <location>
        <begin position="1382"/>
        <end position="1391"/>
    </location>
</feature>
<feature type="compositionally biased region" description="Basic and acidic residues" evidence="4">
    <location>
        <begin position="299"/>
        <end position="308"/>
    </location>
</feature>
<organism evidence="5 6">
    <name type="scientific">Thalassiosira oceanica</name>
    <name type="common">Marine diatom</name>
    <dbReference type="NCBI Taxonomy" id="159749"/>
    <lineage>
        <taxon>Eukaryota</taxon>
        <taxon>Sar</taxon>
        <taxon>Stramenopiles</taxon>
        <taxon>Ochrophyta</taxon>
        <taxon>Bacillariophyta</taxon>
        <taxon>Coscinodiscophyceae</taxon>
        <taxon>Thalassiosirophycidae</taxon>
        <taxon>Thalassiosirales</taxon>
        <taxon>Thalassiosiraceae</taxon>
        <taxon>Thalassiosira</taxon>
    </lineage>
</organism>
<dbReference type="GO" id="GO:0043531">
    <property type="term" value="F:ADP binding"/>
    <property type="evidence" value="ECO:0007669"/>
    <property type="project" value="InterPro"/>
</dbReference>
<feature type="compositionally biased region" description="Polar residues" evidence="4">
    <location>
        <begin position="1216"/>
        <end position="1225"/>
    </location>
</feature>
<protein>
    <recommendedName>
        <fullName evidence="7">AAA+ ATPase domain-containing protein</fullName>
    </recommendedName>
</protein>
<feature type="compositionally biased region" description="Acidic residues" evidence="4">
    <location>
        <begin position="309"/>
        <end position="323"/>
    </location>
</feature>
<feature type="compositionally biased region" description="Basic and acidic residues" evidence="4">
    <location>
        <begin position="952"/>
        <end position="962"/>
    </location>
</feature>
<evidence type="ECO:0000256" key="4">
    <source>
        <dbReference type="SAM" id="MobiDB-lite"/>
    </source>
</evidence>
<feature type="compositionally biased region" description="Basic and acidic residues" evidence="4">
    <location>
        <begin position="1033"/>
        <end position="1058"/>
    </location>
</feature>
<feature type="compositionally biased region" description="Polar residues" evidence="4">
    <location>
        <begin position="402"/>
        <end position="418"/>
    </location>
</feature>
<dbReference type="PANTHER" id="PTHR45641">
    <property type="entry name" value="TETRATRICOPEPTIDE REPEAT PROTEIN (AFU_ORTHOLOGUE AFUA_6G03870)"/>
    <property type="match status" value="1"/>
</dbReference>
<feature type="compositionally biased region" description="Basic and acidic residues" evidence="4">
    <location>
        <begin position="1081"/>
        <end position="1094"/>
    </location>
</feature>
<feature type="compositionally biased region" description="Acidic residues" evidence="4">
    <location>
        <begin position="978"/>
        <end position="991"/>
    </location>
</feature>
<sequence>DTSGIESLSEDDDSSDGSRGGGGSSGPGSDGSGRSGSKRSKDDDESIGSASDGPGGPSKPRPVDSGAESEIDSEINSDAESLDADGSGRSGSKRSKDDDMSVGSASDESGRGSSKPSSVDSDAESEISSKIDSDVESLNPDGSSRSGVKSANEDGMSIGSASGSSGGSSEPRSVDSDAESEINSGISDVEPLDADGSGRSGVKSAKEDEKSIGSTSDGSGAPVNAPFKEQRRSSGGKNAREDVNISPGPSSDESHRGGSSHIDSGINSDAESLDVDASGRSGVESAKEDDMPAQSTPDHSQRGRSHDEGLEEIENDIDLDDLDGSLRKNPPWFQLPSAEGDAESEIDSALDAGSTQADDDEGPLPINKAVISDDGSGAESFGSIGADMSERSGDKHAKTDEMSSSVKEGDMSSGSASDESQRGEPPKPRLADGAVEGEVGSEMNSDVESLGGDSSCRSGGKSTREGDTNSIQTDKSRRGASPYNEGDNDASSADEVLDLDGSLTENPTWFQLPPTEGDAESEIDSALDADPNQADDDEGPLPMNKAVISDDGSGTESLGSIGADISGPSGDKNAKTDEMSSSAKEGDMSSGSASDESRSRLSPGWRTCRRDPRLGRILERESDLVPASAGGGRCGGEIDSAGDADPTQADNDEGPPPVNKSVMSDDGSEVESLGSLSEDFSGPLGGKKTDEMSSSAKEGEMSVESLGLDGSESINPPWFQLPTTEGDAEREIKSTVDADPTQVDGDGGPLLMNEPSLGEDKRKVEPLGSIDADMSGRPGDKNAKRDEMFVGSLSEKSQNPNDGLAGRQSRRPGPPGLAAMSRPTDSDPEREINRAGNSDSIQTNDDGPLPMEPNMGDESHHGGSSKPRPVGSDANSAVESLDLDGSLRSNPPWFQLPSTESDTKSENNSVEDASSIQEDRPFVSSESRHSPHMNDEESENDGVKGANLIQADRPHSSSRESGLRLLSDTHRRHSMHTDDEEKSESDDDEGKETDSPSGVASSVPKAERSVGMEAEDNVAPEPINPNPPPGDAVESKSDKTPTRAKSDTFEKTPRKESRPPPPPPRSLKTSMSHGEGSAAAGDKESIHGKEKETAGRPANPMAEKTSRKESRPSPPPPTVIQDIHRVMKKVGRLRVTRLRRASTERKMETEGRPANPIPPPPSASLTESFSDIYAPANRKGSHARMGSSSTGGGDFHSEELFFSPDAQTRRSDLISAGSSDPSATDRSFKPEQIKKSFPPEFVARTPHRSAEDRSHLSNSLTKSEYTLPSTVRSEGRAKHRKMNIDDEEAMAREEKLLRGSSNAVEKLKLAAMKLDEGDDNFKKNDFMDLLETSIMDLQKAKGGGSDDEFERTPQKRRQREFSHSTPTIGESYERMSSSRSRESKHSRRRSKQSRDTPGSAGSSRRNRRLSQSSWDVSNHRRSSAESDDSSFAAPRHLKLASVPKQVKKVLACARKSDMLPREAIVSDIIRALTSGRPDDEPDDGDVITSCVAIATPTDGLNSAGCGKTTTAALTCIRGNVRARYYQGIAWLDRQHKPLGLDFEQYTKSLSDICIQIGSKPAHLKLNPVIRVPGEDGTVMNAKMKAHMTNAKARMGKLLTSMHRKRSRSDGDHNAVLIVLDDLANEEDIEWFQFLRDGKGEQVNDLLVTSRLPEVKEAVTINVTPLDTREAIKLFTNESDFPSNHPISKNHVTRSIVKKCFGHPLTIKFAGRWMSLKRATSGGKKGSEEILNEINDSIPSSVGSHVDLMFTLMNCATSPLVRGTRTKMIKLCYLAFVSVFFESGRREAVPLEIATEFFLNIVESHKDALSEEDSLYQANGRQGSKLIPEILGSLGIFNITQHTTQSEGTKVKESSIFIDHELIREFGLQLRNDPDLTNILDVDNVWRSWNSAYVQAYFTQKSKFLWDEGRPGRTRRHALEKMPTHMLKAGMLEEVESLLTDESFIRGRFWSMGWTEGTRSSTKDTEAYGKRLIKATFAGSPDSPCLHPEECPERIIDICKKLEKGLMEEVARGASGPNGRCTALEAARCMHEISVSLARFSLWVEGGRFCDICVKLMGSNSKSSELLAGLLYNSSVMYSEANDLDRAENRIAACVNMTKVTSGEESIAYVRALCKMGDTLSLNSDYPAADSCFHKCIDLLKAMPARYHLDYGIVLYKLGRNFERRGGYLNQSLHCYEEALDFEKNELGPNNFFIASIYAHMGDVYVDQEDVQQAKHTFMEALECLIETDVNLSTVQSKVEFLSIEGRLNSIHDEPRKAIQKYHNALAMLEKKAPEKKRKIAYMYALLGAETVKIRGFGIAEKFFGESVKILKQVLNPFHLDVAEAFVNLSGVNSLCDHETDATRCLKEACDIQKTRLGDCVESAITLTILASQLKNTKDYDNAEAAYKEAIQMLKGLETDTDLARIDAYLGLADLYASRGSFAEALTYYDHCMGMQRKNFGDCHEDIAHTMFCMAILFQSQDKFDEAAVMLSKCLVMQVKVHGGQNHSSIADTYDMLAFLEAKQGNLDGSLERLEDALKVRKMNGDELKRGDTLINMGNLYRERGEFDLAVEAYEECEMIRTEEFGYNSQPVADVILAHAYVHSDIERGMLAVGASLSQLRRSNPAEHEEEAGAIIFFKKGKKRFLPSLGIFLRCVLTACSALGILISINGPNDISVASTLEKMGMAQFRVGKLASARRYLEDAVDMYRDCGRDNIESKLVTPLFVIGNIHSFMKNEEEAERVWTEAHKCNLQLGDGKNDQVHEVLSDALKIR</sequence>
<feature type="compositionally biased region" description="Basic and acidic residues" evidence="4">
    <location>
        <begin position="1141"/>
        <end position="1151"/>
    </location>
</feature>
<feature type="compositionally biased region" description="Basic and acidic residues" evidence="4">
    <location>
        <begin position="727"/>
        <end position="736"/>
    </location>
</feature>
<dbReference type="eggNOG" id="KOG1840">
    <property type="taxonomic scope" value="Eukaryota"/>
</dbReference>
<dbReference type="Pfam" id="PF13424">
    <property type="entry name" value="TPR_12"/>
    <property type="match status" value="2"/>
</dbReference>
<feature type="compositionally biased region" description="Polar residues" evidence="4">
    <location>
        <begin position="1256"/>
        <end position="1272"/>
    </location>
</feature>
<evidence type="ECO:0000313" key="5">
    <source>
        <dbReference type="EMBL" id="EJK45526.1"/>
    </source>
</evidence>
<feature type="compositionally biased region" description="Polar residues" evidence="4">
    <location>
        <begin position="835"/>
        <end position="845"/>
    </location>
</feature>
<dbReference type="PANTHER" id="PTHR45641:SF19">
    <property type="entry name" value="NEPHROCYSTIN-3"/>
    <property type="match status" value="1"/>
</dbReference>
<dbReference type="Pfam" id="PF13181">
    <property type="entry name" value="TPR_8"/>
    <property type="match status" value="1"/>
</dbReference>
<feature type="compositionally biased region" description="Polar residues" evidence="4">
    <location>
        <begin position="896"/>
        <end position="916"/>
    </location>
</feature>
<feature type="compositionally biased region" description="Polar residues" evidence="4">
    <location>
        <begin position="103"/>
        <end position="126"/>
    </location>
</feature>
<feature type="compositionally biased region" description="Basic and acidic residues" evidence="4">
    <location>
        <begin position="917"/>
        <end position="935"/>
    </location>
</feature>
<dbReference type="SMART" id="SM00028">
    <property type="entry name" value="TPR"/>
    <property type="match status" value="11"/>
</dbReference>
<evidence type="ECO:0008006" key="7">
    <source>
        <dbReference type="Google" id="ProtNLM"/>
    </source>
</evidence>
<proteinExistence type="predicted"/>
<feature type="compositionally biased region" description="Basic residues" evidence="4">
    <location>
        <begin position="1126"/>
        <end position="1140"/>
    </location>
</feature>
<keyword evidence="1" id="KW-0677">Repeat</keyword>
<comment type="caution">
    <text evidence="5">The sequence shown here is derived from an EMBL/GenBank/DDBJ whole genome shotgun (WGS) entry which is preliminary data.</text>
</comment>
<name>K0R9C7_THAOC</name>
<feature type="compositionally biased region" description="Gly residues" evidence="4">
    <location>
        <begin position="18"/>
        <end position="34"/>
    </location>
</feature>
<dbReference type="InterPro" id="IPR027417">
    <property type="entry name" value="P-loop_NTPase"/>
</dbReference>
<feature type="compositionally biased region" description="Basic and acidic residues" evidence="4">
    <location>
        <begin position="419"/>
        <end position="430"/>
    </location>
</feature>
<feature type="non-terminal residue" evidence="5">
    <location>
        <position position="1"/>
    </location>
</feature>
<feature type="compositionally biased region" description="Polar residues" evidence="4">
    <location>
        <begin position="261"/>
        <end position="270"/>
    </location>
</feature>
<evidence type="ECO:0000313" key="6">
    <source>
        <dbReference type="Proteomes" id="UP000266841"/>
    </source>
</evidence>
<dbReference type="Gene3D" id="3.40.50.300">
    <property type="entry name" value="P-loop containing nucleotide triphosphate hydrolases"/>
    <property type="match status" value="1"/>
</dbReference>
<dbReference type="PROSITE" id="PS50005">
    <property type="entry name" value="TPR"/>
    <property type="match status" value="3"/>
</dbReference>
<dbReference type="OrthoDB" id="43776at2759"/>
<dbReference type="Gene3D" id="1.25.40.10">
    <property type="entry name" value="Tetratricopeptide repeat domain"/>
    <property type="match status" value="4"/>
</dbReference>
<dbReference type="Proteomes" id="UP000266841">
    <property type="component" value="Unassembled WGS sequence"/>
</dbReference>
<feature type="compositionally biased region" description="Polar residues" evidence="4">
    <location>
        <begin position="140"/>
        <end position="149"/>
    </location>
</feature>
<feature type="compositionally biased region" description="Basic and acidic residues" evidence="4">
    <location>
        <begin position="388"/>
        <end position="401"/>
    </location>
</feature>
<feature type="compositionally biased region" description="Basic and acidic residues" evidence="4">
    <location>
        <begin position="228"/>
        <end position="243"/>
    </location>
</feature>
<feature type="compositionally biased region" description="Basic and acidic residues" evidence="4">
    <location>
        <begin position="824"/>
        <end position="833"/>
    </location>
</feature>
<dbReference type="SUPFAM" id="SSF48452">
    <property type="entry name" value="TPR-like"/>
    <property type="match status" value="3"/>
</dbReference>
<feature type="compositionally biased region" description="Low complexity" evidence="4">
    <location>
        <begin position="155"/>
        <end position="171"/>
    </location>
</feature>
<feature type="compositionally biased region" description="Basic and acidic residues" evidence="4">
    <location>
        <begin position="608"/>
        <end position="623"/>
    </location>
</feature>
<dbReference type="InterPro" id="IPR019734">
    <property type="entry name" value="TPR_rpt"/>
</dbReference>
<evidence type="ECO:0000256" key="2">
    <source>
        <dbReference type="ARBA" id="ARBA00022803"/>
    </source>
</evidence>
<gene>
    <name evidence="5" type="ORF">THAOC_35856</name>
</gene>
<dbReference type="OMA" id="NPPWFQL"/>
<feature type="region of interest" description="Disordered" evidence="4">
    <location>
        <begin position="1"/>
        <end position="1287"/>
    </location>
</feature>
<dbReference type="SUPFAM" id="SSF52540">
    <property type="entry name" value="P-loop containing nucleoside triphosphate hydrolases"/>
    <property type="match status" value="1"/>
</dbReference>
<feature type="compositionally biased region" description="Acidic residues" evidence="4">
    <location>
        <begin position="517"/>
        <end position="539"/>
    </location>
</feature>
<feature type="repeat" description="TPR" evidence="3">
    <location>
        <begin position="2194"/>
        <end position="2227"/>
    </location>
</feature>
<dbReference type="EMBL" id="AGNL01048448">
    <property type="protein sequence ID" value="EJK45526.1"/>
    <property type="molecule type" value="Genomic_DNA"/>
</dbReference>
<keyword evidence="2 3" id="KW-0802">TPR repeat</keyword>
<feature type="repeat" description="TPR" evidence="3">
    <location>
        <begin position="2530"/>
        <end position="2563"/>
    </location>
</feature>
<evidence type="ECO:0000256" key="1">
    <source>
        <dbReference type="ARBA" id="ARBA00022737"/>
    </source>
</evidence>
<dbReference type="InterPro" id="IPR011990">
    <property type="entry name" value="TPR-like_helical_dom_sf"/>
</dbReference>
<keyword evidence="6" id="KW-1185">Reference proteome</keyword>
<accession>K0R9C7</accession>
<feature type="compositionally biased region" description="Acidic residues" evidence="4">
    <location>
        <begin position="67"/>
        <end position="83"/>
    </location>
</feature>
<reference evidence="5 6" key="1">
    <citation type="journal article" date="2012" name="Genome Biol.">
        <title>Genome and low-iron response of an oceanic diatom adapted to chronic iron limitation.</title>
        <authorList>
            <person name="Lommer M."/>
            <person name="Specht M."/>
            <person name="Roy A.S."/>
            <person name="Kraemer L."/>
            <person name="Andreson R."/>
            <person name="Gutowska M.A."/>
            <person name="Wolf J."/>
            <person name="Bergner S.V."/>
            <person name="Schilhabel M.B."/>
            <person name="Klostermeier U.C."/>
            <person name="Beiko R.G."/>
            <person name="Rosenstiel P."/>
            <person name="Hippler M."/>
            <person name="Laroche J."/>
        </authorList>
    </citation>
    <scope>NUCLEOTIDE SEQUENCE [LARGE SCALE GENOMIC DNA]</scope>
    <source>
        <strain evidence="5 6">CCMP1005</strain>
    </source>
</reference>
<feature type="compositionally biased region" description="Basic and acidic residues" evidence="4">
    <location>
        <begin position="778"/>
        <end position="788"/>
    </location>
</feature>
<feature type="repeat" description="TPR" evidence="3">
    <location>
        <begin position="2405"/>
        <end position="2438"/>
    </location>
</feature>